<sequence length="523" mass="60948">MENHQKTSFTFEIDNFSEKKYVIASPIFISGQCQWFVKVYTNGYFNKDHVSVYLHVANPQSLRPGWKRRVNYSFILFNQSGKELKRTPESCDLFCTEVSAWGYPKLLPLSKLKEEGFLENDKLIIKVEVKVVEVVHVGEVTGKEMVDFKGFQVLYTQLSAVSLIFAEHPDIAVDFRLKSKLVKTAYMNVLLVLIETLNKPPQIILDTELRDAHSNLSELTEAGFKLGWLWKKLDEVSMNRKKEDAGWYRVQQSKEAVKNFEVSLKGKKRDDADGSRLQQLEERLKNLELMELDCLKSKLEEVSLEKKKADADLSRVQQLEERLKNLELMELDCLKSKLEEVSLENKKANADWSRVQQLEERVKNFELMELDFKLDSLKSNLEEVSLERKKSDDADGFRVQKIEERVKNLELMELDFKLDSLKSKLEEVSLERKKSDEADGSRVRKIEERVKNLELMELDCLKSKLEEVSLERKKSDDDDRSRVQQIEQCFKNLELMVLDLKVELDKKKDKSCDDGFLLVDEFA</sequence>
<evidence type="ECO:0000313" key="4">
    <source>
        <dbReference type="Proteomes" id="UP000694240"/>
    </source>
</evidence>
<dbReference type="InterPro" id="IPR002083">
    <property type="entry name" value="MATH/TRAF_dom"/>
</dbReference>
<evidence type="ECO:0000256" key="1">
    <source>
        <dbReference type="SAM" id="Coils"/>
    </source>
</evidence>
<dbReference type="PROSITE" id="PS50144">
    <property type="entry name" value="MATH"/>
    <property type="match status" value="1"/>
</dbReference>
<accession>A0A8T2ABN9</accession>
<feature type="coiled-coil region" evidence="1">
    <location>
        <begin position="277"/>
        <end position="510"/>
    </location>
</feature>
<protein>
    <submittedName>
        <fullName evidence="3">MATH/TRAF domain</fullName>
    </submittedName>
</protein>
<dbReference type="CDD" id="cd00121">
    <property type="entry name" value="MATH"/>
    <property type="match status" value="1"/>
</dbReference>
<keyword evidence="1" id="KW-0175">Coiled coil</keyword>
<comment type="caution">
    <text evidence="3">The sequence shown here is derived from an EMBL/GenBank/DDBJ whole genome shotgun (WGS) entry which is preliminary data.</text>
</comment>
<keyword evidence="4" id="KW-1185">Reference proteome</keyword>
<dbReference type="SMART" id="SM00061">
    <property type="entry name" value="MATH"/>
    <property type="match status" value="1"/>
</dbReference>
<dbReference type="PANTHER" id="PTHR46236">
    <property type="entry name" value="TRAF-LIKE SUPERFAMILY PROTEIN"/>
    <property type="match status" value="1"/>
</dbReference>
<evidence type="ECO:0000259" key="2">
    <source>
        <dbReference type="PROSITE" id="PS50144"/>
    </source>
</evidence>
<organism evidence="3 4">
    <name type="scientific">Arabidopsis thaliana x Arabidopsis arenosa</name>
    <dbReference type="NCBI Taxonomy" id="1240361"/>
    <lineage>
        <taxon>Eukaryota</taxon>
        <taxon>Viridiplantae</taxon>
        <taxon>Streptophyta</taxon>
        <taxon>Embryophyta</taxon>
        <taxon>Tracheophyta</taxon>
        <taxon>Spermatophyta</taxon>
        <taxon>Magnoliopsida</taxon>
        <taxon>eudicotyledons</taxon>
        <taxon>Gunneridae</taxon>
        <taxon>Pentapetalae</taxon>
        <taxon>rosids</taxon>
        <taxon>malvids</taxon>
        <taxon>Brassicales</taxon>
        <taxon>Brassicaceae</taxon>
        <taxon>Camelineae</taxon>
        <taxon>Arabidopsis</taxon>
    </lineage>
</organism>
<feature type="domain" description="MATH" evidence="2">
    <location>
        <begin position="6"/>
        <end position="129"/>
    </location>
</feature>
<dbReference type="PANTHER" id="PTHR46236:SF12">
    <property type="entry name" value="MATH DOMAIN-CONTAINING PROTEIN"/>
    <property type="match status" value="1"/>
</dbReference>
<name>A0A8T2ABN9_9BRAS</name>
<reference evidence="3 4" key="1">
    <citation type="submission" date="2020-12" db="EMBL/GenBank/DDBJ databases">
        <title>Concerted genomic and epigenomic changes stabilize Arabidopsis allopolyploids.</title>
        <authorList>
            <person name="Chen Z."/>
        </authorList>
    </citation>
    <scope>NUCLEOTIDE SEQUENCE [LARGE SCALE GENOMIC DNA]</scope>
    <source>
        <strain evidence="3">Allo738</strain>
        <tissue evidence="3">Leaf</tissue>
    </source>
</reference>
<proteinExistence type="predicted"/>
<dbReference type="Proteomes" id="UP000694240">
    <property type="component" value="Chromosome 9"/>
</dbReference>
<dbReference type="AlphaFoldDB" id="A0A8T2ABN9"/>
<gene>
    <name evidence="3" type="ORF">ISN45_Aa04g028120</name>
</gene>
<dbReference type="EMBL" id="JAEFBK010000009">
    <property type="protein sequence ID" value="KAG7570190.1"/>
    <property type="molecule type" value="Genomic_DNA"/>
</dbReference>
<dbReference type="InterPro" id="IPR050804">
    <property type="entry name" value="MCC"/>
</dbReference>
<evidence type="ECO:0000313" key="3">
    <source>
        <dbReference type="EMBL" id="KAG7570190.1"/>
    </source>
</evidence>
<dbReference type="Pfam" id="PF22486">
    <property type="entry name" value="MATH_2"/>
    <property type="match status" value="1"/>
</dbReference>